<evidence type="ECO:0000313" key="1">
    <source>
        <dbReference type="EMBL" id="KAF2476604.1"/>
    </source>
</evidence>
<organism evidence="1 2">
    <name type="scientific">Lindgomyces ingoldianus</name>
    <dbReference type="NCBI Taxonomy" id="673940"/>
    <lineage>
        <taxon>Eukaryota</taxon>
        <taxon>Fungi</taxon>
        <taxon>Dikarya</taxon>
        <taxon>Ascomycota</taxon>
        <taxon>Pezizomycotina</taxon>
        <taxon>Dothideomycetes</taxon>
        <taxon>Pleosporomycetidae</taxon>
        <taxon>Pleosporales</taxon>
        <taxon>Lindgomycetaceae</taxon>
        <taxon>Lindgomyces</taxon>
    </lineage>
</organism>
<sequence>MTAAYHPTYFNLHQTTFKISPINPTSAFHYLQLSHPVSPRESHPSQTIPQSRSPVPPPSGPDSFITPKTEPILD</sequence>
<reference evidence="1" key="1">
    <citation type="journal article" date="2020" name="Stud. Mycol.">
        <title>101 Dothideomycetes genomes: a test case for predicting lifestyles and emergence of pathogens.</title>
        <authorList>
            <person name="Haridas S."/>
            <person name="Albert R."/>
            <person name="Binder M."/>
            <person name="Bloem J."/>
            <person name="Labutti K."/>
            <person name="Salamov A."/>
            <person name="Andreopoulos B."/>
            <person name="Baker S."/>
            <person name="Barry K."/>
            <person name="Bills G."/>
            <person name="Bluhm B."/>
            <person name="Cannon C."/>
            <person name="Castanera R."/>
            <person name="Culley D."/>
            <person name="Daum C."/>
            <person name="Ezra D."/>
            <person name="Gonzalez J."/>
            <person name="Henrissat B."/>
            <person name="Kuo A."/>
            <person name="Liang C."/>
            <person name="Lipzen A."/>
            <person name="Lutzoni F."/>
            <person name="Magnuson J."/>
            <person name="Mondo S."/>
            <person name="Nolan M."/>
            <person name="Ohm R."/>
            <person name="Pangilinan J."/>
            <person name="Park H.-J."/>
            <person name="Ramirez L."/>
            <person name="Alfaro M."/>
            <person name="Sun H."/>
            <person name="Tritt A."/>
            <person name="Yoshinaga Y."/>
            <person name="Zwiers L.-H."/>
            <person name="Turgeon B."/>
            <person name="Goodwin S."/>
            <person name="Spatafora J."/>
            <person name="Crous P."/>
            <person name="Grigoriev I."/>
        </authorList>
    </citation>
    <scope>NUCLEOTIDE SEQUENCE</scope>
    <source>
        <strain evidence="1">ATCC 200398</strain>
    </source>
</reference>
<dbReference type="EMBL" id="MU003494">
    <property type="protein sequence ID" value="KAF2476604.1"/>
    <property type="molecule type" value="Genomic_DNA"/>
</dbReference>
<accession>A0ACB6RBI5</accession>
<dbReference type="Proteomes" id="UP000799755">
    <property type="component" value="Unassembled WGS sequence"/>
</dbReference>
<comment type="caution">
    <text evidence="1">The sequence shown here is derived from an EMBL/GenBank/DDBJ whole genome shotgun (WGS) entry which is preliminary data.</text>
</comment>
<proteinExistence type="predicted"/>
<protein>
    <submittedName>
        <fullName evidence="1">Uncharacterized protein</fullName>
    </submittedName>
</protein>
<name>A0ACB6RBI5_9PLEO</name>
<gene>
    <name evidence="1" type="ORF">BDR25DRAFT_67694</name>
</gene>
<evidence type="ECO:0000313" key="2">
    <source>
        <dbReference type="Proteomes" id="UP000799755"/>
    </source>
</evidence>
<keyword evidence="2" id="KW-1185">Reference proteome</keyword>